<dbReference type="InterPro" id="IPR003439">
    <property type="entry name" value="ABC_transporter-like_ATP-bd"/>
</dbReference>
<keyword evidence="3" id="KW-0547">Nucleotide-binding</keyword>
<organism evidence="6 7">
    <name type="scientific">Campylobacter suis</name>
    <dbReference type="NCBI Taxonomy" id="2790657"/>
    <lineage>
        <taxon>Bacteria</taxon>
        <taxon>Pseudomonadati</taxon>
        <taxon>Campylobacterota</taxon>
        <taxon>Epsilonproteobacteria</taxon>
        <taxon>Campylobacterales</taxon>
        <taxon>Campylobacteraceae</taxon>
        <taxon>Campylobacter</taxon>
    </lineage>
</organism>
<dbReference type="Gene3D" id="3.40.50.300">
    <property type="entry name" value="P-loop containing nucleotide triphosphate hydrolases"/>
    <property type="match status" value="1"/>
</dbReference>
<dbReference type="PROSITE" id="PS50893">
    <property type="entry name" value="ABC_TRANSPORTER_2"/>
    <property type="match status" value="1"/>
</dbReference>
<dbReference type="InterPro" id="IPR003593">
    <property type="entry name" value="AAA+_ATPase"/>
</dbReference>
<dbReference type="PROSITE" id="PS00211">
    <property type="entry name" value="ABC_TRANSPORTER_1"/>
    <property type="match status" value="1"/>
</dbReference>
<accession>A0ABM8Q2B5</accession>
<reference evidence="6 7" key="1">
    <citation type="submission" date="2020-11" db="EMBL/GenBank/DDBJ databases">
        <authorList>
            <person name="Peeters C."/>
        </authorList>
    </citation>
    <scope>NUCLEOTIDE SEQUENCE [LARGE SCALE GENOMIC DNA]</scope>
    <source>
        <strain evidence="6 7">LMG 8286</strain>
    </source>
</reference>
<proteinExistence type="inferred from homology"/>
<dbReference type="Proteomes" id="UP000789359">
    <property type="component" value="Unassembled WGS sequence"/>
</dbReference>
<evidence type="ECO:0000259" key="5">
    <source>
        <dbReference type="PROSITE" id="PS50893"/>
    </source>
</evidence>
<dbReference type="GO" id="GO:0005524">
    <property type="term" value="F:ATP binding"/>
    <property type="evidence" value="ECO:0007669"/>
    <property type="project" value="UniProtKB-KW"/>
</dbReference>
<dbReference type="SUPFAM" id="SSF52540">
    <property type="entry name" value="P-loop containing nucleoside triphosphate hydrolases"/>
    <property type="match status" value="1"/>
</dbReference>
<feature type="domain" description="ABC transporter" evidence="5">
    <location>
        <begin position="4"/>
        <end position="250"/>
    </location>
</feature>
<evidence type="ECO:0000256" key="4">
    <source>
        <dbReference type="ARBA" id="ARBA00022840"/>
    </source>
</evidence>
<dbReference type="PANTHER" id="PTHR43776:SF7">
    <property type="entry name" value="D,D-DIPEPTIDE TRANSPORT ATP-BINDING PROTEIN DDPF-RELATED"/>
    <property type="match status" value="1"/>
</dbReference>
<gene>
    <name evidence="6" type="primary">nikE</name>
    <name evidence="6" type="ORF">LMG8286_00622</name>
</gene>
<evidence type="ECO:0000313" key="6">
    <source>
        <dbReference type="EMBL" id="CAD7286951.1"/>
    </source>
</evidence>
<dbReference type="InterPro" id="IPR017871">
    <property type="entry name" value="ABC_transporter-like_CS"/>
</dbReference>
<evidence type="ECO:0000256" key="1">
    <source>
        <dbReference type="ARBA" id="ARBA00005417"/>
    </source>
</evidence>
<dbReference type="CDD" id="cd03257">
    <property type="entry name" value="ABC_NikE_OppD_transporters"/>
    <property type="match status" value="1"/>
</dbReference>
<dbReference type="SMART" id="SM00382">
    <property type="entry name" value="AAA"/>
    <property type="match status" value="1"/>
</dbReference>
<dbReference type="PANTHER" id="PTHR43776">
    <property type="entry name" value="TRANSPORT ATP-BINDING PROTEIN"/>
    <property type="match status" value="1"/>
</dbReference>
<dbReference type="EMBL" id="CAJHOE010000001">
    <property type="protein sequence ID" value="CAD7286951.1"/>
    <property type="molecule type" value="Genomic_DNA"/>
</dbReference>
<evidence type="ECO:0000256" key="2">
    <source>
        <dbReference type="ARBA" id="ARBA00022448"/>
    </source>
</evidence>
<dbReference type="InterPro" id="IPR027417">
    <property type="entry name" value="P-loop_NTPase"/>
</dbReference>
<dbReference type="Pfam" id="PF00005">
    <property type="entry name" value="ABC_tran"/>
    <property type="match status" value="1"/>
</dbReference>
<dbReference type="InterPro" id="IPR050319">
    <property type="entry name" value="ABC_transp_ATP-bind"/>
</dbReference>
<keyword evidence="7" id="KW-1185">Reference proteome</keyword>
<comment type="caution">
    <text evidence="6">The sequence shown here is derived from an EMBL/GenBank/DDBJ whole genome shotgun (WGS) entry which is preliminary data.</text>
</comment>
<evidence type="ECO:0000256" key="3">
    <source>
        <dbReference type="ARBA" id="ARBA00022741"/>
    </source>
</evidence>
<keyword evidence="2" id="KW-0813">Transport</keyword>
<comment type="similarity">
    <text evidence="1">Belongs to the ABC transporter superfamily.</text>
</comment>
<dbReference type="RefSeq" id="WP_230056398.1">
    <property type="nucleotide sequence ID" value="NZ_CAJHOE010000001.1"/>
</dbReference>
<evidence type="ECO:0000313" key="7">
    <source>
        <dbReference type="Proteomes" id="UP000789359"/>
    </source>
</evidence>
<protein>
    <submittedName>
        <fullName evidence="6">Nickel import ATP-binding protein NikE</fullName>
    </submittedName>
</protein>
<name>A0ABM8Q2B5_9BACT</name>
<keyword evidence="4 6" id="KW-0067">ATP-binding</keyword>
<sequence length="254" mass="28503">MSLLEVRNLSHSFDSFSFFGAKTQTKVLKNVSFRMQSGEILGLLGRSGSGKSTITKIIMGLIKQKSGEIYLNNELVEFKNLEKRREFYKQVQIVFQDSLSAVNPRFSIKEIIEEPLIYLSELDENARINRIHELLDELGICKSYLAKGAKQLSGGELQRICIARAMAIKPKLIIFDESLSSLDAPLVVEILKLIKRLKGETSFLFITHDMRLVKLVCDSVVLIEDGEVVESIKSGESFKSQVGIELSNAVLMPC</sequence>